<dbReference type="GO" id="GO:0000045">
    <property type="term" value="P:autophagosome assembly"/>
    <property type="evidence" value="ECO:0007669"/>
    <property type="project" value="UniProtKB-UniRule"/>
</dbReference>
<dbReference type="GO" id="GO:1903599">
    <property type="term" value="P:positive regulation of autophagy of mitochondrion"/>
    <property type="evidence" value="ECO:0007669"/>
    <property type="project" value="UniProtKB-UniRule"/>
</dbReference>
<dbReference type="GO" id="GO:0005774">
    <property type="term" value="C:vacuolar membrane"/>
    <property type="evidence" value="ECO:0007669"/>
    <property type="project" value="UniProtKB-SubCell"/>
</dbReference>
<organism evidence="9 10">
    <name type="scientific">Komagataella pastoris</name>
    <name type="common">Yeast</name>
    <name type="synonym">Pichia pastoris</name>
    <dbReference type="NCBI Taxonomy" id="4922"/>
    <lineage>
        <taxon>Eukaryota</taxon>
        <taxon>Fungi</taxon>
        <taxon>Dikarya</taxon>
        <taxon>Ascomycota</taxon>
        <taxon>Saccharomycotina</taxon>
        <taxon>Pichiomycetes</taxon>
        <taxon>Pichiales</taxon>
        <taxon>Pichiaceae</taxon>
        <taxon>Komagataella</taxon>
    </lineage>
</organism>
<dbReference type="OrthoDB" id="447953at2759"/>
<dbReference type="GO" id="GO:0019901">
    <property type="term" value="F:protein kinase binding"/>
    <property type="evidence" value="ECO:0007669"/>
    <property type="project" value="TreeGrafter"/>
</dbReference>
<evidence type="ECO:0000256" key="6">
    <source>
        <dbReference type="SAM" id="Coils"/>
    </source>
</evidence>
<dbReference type="GO" id="GO:1990316">
    <property type="term" value="C:Atg1/ULK1 kinase complex"/>
    <property type="evidence" value="ECO:0007669"/>
    <property type="project" value="TreeGrafter"/>
</dbReference>
<evidence type="ECO:0000256" key="1">
    <source>
        <dbReference type="ARBA" id="ARBA00009729"/>
    </source>
</evidence>
<dbReference type="EMBL" id="CP014586">
    <property type="protein sequence ID" value="ANZ76715.1"/>
    <property type="molecule type" value="Genomic_DNA"/>
</dbReference>
<evidence type="ECO:0000256" key="3">
    <source>
        <dbReference type="ARBA" id="ARBA00023006"/>
    </source>
</evidence>
<gene>
    <name evidence="9" type="primary">ATG11</name>
    <name evidence="9" type="ORF">ATY40_BA7504115</name>
</gene>
<comment type="similarity">
    <text evidence="1 5">Belongs to the ATG11 family.</text>
</comment>
<dbReference type="GO" id="GO:0034727">
    <property type="term" value="P:piecemeal microautophagy of the nucleus"/>
    <property type="evidence" value="ECO:0007669"/>
    <property type="project" value="TreeGrafter"/>
</dbReference>
<comment type="subcellular location">
    <subcellularLocation>
        <location evidence="5">Preautophagosomal structure membrane</location>
        <topology evidence="5">Peripheral membrane protein</topology>
    </subcellularLocation>
    <subcellularLocation>
        <location evidence="5">Vacuole membrane</location>
        <topology evidence="5">Peripheral membrane protein</topology>
    </subcellularLocation>
    <text evidence="5">During pexophagy, accumulates in the vacuolar membrane region, where the peroxisomes contact the vacuole.</text>
</comment>
<dbReference type="PANTHER" id="PTHR13222">
    <property type="entry name" value="RB1-INDUCIBLE COILED-COIL"/>
    <property type="match status" value="1"/>
</dbReference>
<evidence type="ECO:0000256" key="7">
    <source>
        <dbReference type="SAM" id="MobiDB-lite"/>
    </source>
</evidence>
<feature type="coiled-coil region" evidence="6">
    <location>
        <begin position="817"/>
        <end position="1023"/>
    </location>
</feature>
<dbReference type="InterPro" id="IPR019460">
    <property type="entry name" value="Atg11_C"/>
</dbReference>
<comment type="function">
    <text evidence="5">Involved in cytoplasm to vacuole transport (Cvt), pexophagy, mitophagy and nucleophagy. Recruits mitochondria for their selective degradation via autophagy (mitophagy) during starvation. Works as scaffold proteins that recruit ATG proteins to the pre-autophagosome (PAS), the site of vesicle/autophagosome formation. Required for the Cvt vesicles completion.</text>
</comment>
<feature type="region of interest" description="Disordered" evidence="7">
    <location>
        <begin position="561"/>
        <end position="585"/>
    </location>
</feature>
<evidence type="ECO:0000256" key="5">
    <source>
        <dbReference type="RuleBase" id="RU367075"/>
    </source>
</evidence>
<dbReference type="Proteomes" id="UP000094565">
    <property type="component" value="Chromosome 3"/>
</dbReference>
<evidence type="ECO:0000313" key="10">
    <source>
        <dbReference type="Proteomes" id="UP000094565"/>
    </source>
</evidence>
<evidence type="ECO:0000256" key="4">
    <source>
        <dbReference type="ARBA" id="ARBA00023054"/>
    </source>
</evidence>
<keyword evidence="5" id="KW-0653">Protein transport</keyword>
<keyword evidence="10" id="KW-1185">Reference proteome</keyword>
<name>A0A1B2JFU4_PICPA</name>
<accession>A0A1B2JFU4</accession>
<feature type="domain" description="Autophagy-related protein 11 C-terminal" evidence="8">
    <location>
        <begin position="1156"/>
        <end position="1309"/>
    </location>
</feature>
<keyword evidence="3 5" id="KW-0072">Autophagy</keyword>
<keyword evidence="5" id="KW-0472">Membrane</keyword>
<keyword evidence="4 6" id="KW-0175">Coiled coil</keyword>
<dbReference type="GO" id="GO:0000422">
    <property type="term" value="P:autophagy of mitochondrion"/>
    <property type="evidence" value="ECO:0007669"/>
    <property type="project" value="TreeGrafter"/>
</dbReference>
<feature type="compositionally biased region" description="Polar residues" evidence="7">
    <location>
        <begin position="561"/>
        <end position="573"/>
    </location>
</feature>
<keyword evidence="5" id="KW-0926">Vacuole</keyword>
<sequence length="1313" mass="151120">MDSSRHGLHPLQNSLLHQSQMDIYNSITGIRISAIPYNFNSYDQFKQYISASFGIAPADLFLLTAFGIKLKFSMIMNGDVREVYVFDRRFYDGQQMVEDKLDTALESLNQCEMLNMIKPMRSPLENADILRFVSYLKDITNRPNLSTEDLDLNKLRLVLNSLKRSSGWAAALLSDLKKTNYYKRVNEEVLCDNKKEIEVILVSHNALIQYTNLMFKSLEKSFNESVDSLIMLQEQSLLENWKTYYQILKGIRFKGNYVLSDLLDEKMLESVATDSKALMNNVNDKLTRLRSRIDSEIISKRVMINDLYESLKKKYLDVPNLNSNSRTESDSDTLNRLTELVNQVVKDSKELPILDELLTTSGGNSTTLSAESVKKISVLVSVFDTHSSTIIPQITELSNKLYDEKVEALNLKQDLQRTLLSDTIHKIVGVQLSILKATNLINNDLSKNISKLDFNELRMSIVKDLPLVFGLWLAGNLKKLKWLENFNKVAFKANEILEMLKFIESNYRSKWIDGFSKTNPCVNSNQGQRILALQIDEDLKQKFVRDHLASSRIVLKAGSNVQTPAGSKGNSRAPTPEHDPHPPHLNAINKLLHNFNKDYNFGNLRQASEEIVRTHSPVMKMDDRFGNQFWLNLIDNITTEDFYHYIDSLKENKVNIKVIKQLEKNLTDLGLGRIDESSNDKVISAGGGTIGPLNSQDLSYMGLLKKFLKNFEINDVTIQINISGLETENGNDNEKEKEPSFSNHELLQGYQRRVKKLESLLYQQSLHQSGPPPINMAYPPIRDYQQRSSANLMTSATATEMLMNTHAKIHDTDMKKNRENVDEIQVLQTRIEQLQGELERTSKEKDEEKEQKEILYLKLTKRDEEGDEGEKINGLVAANHQLQIRLEALQKQNQELQSLQERNSNEVQASQEREIEALKKQVAQLTEEKTQISDEKDRLDLSNEHWKTQYEEAAMMKKDLLDNMTAQEQEYKNELKTHIKEIEDLKVKIENLEDEEAHLIEVKENYETKLAENESHFEELETIIKSLYGKLRLVIERTFQNVVTVCLMLEAIGLLMKRDEQYEENDPSNGIRIHRVKGLRSRRRSTTSKATSPVGNDDILELSSQIVAEADKQLVYFHQEPVKELESLESVLDFKFNQDFDKFTRLTYMDQKLLVESVTKRFKDVEQLARKLQKESNYSKTEIDGLIKEVNARISIKDFKVGDLVLFLPTRDDTINMNMTNTVEAVNRRSSTVASFETYQPWAAFNVGAPHYFLINDVSRIDLNGRDWVLARIESMEEHKVTREGHRRNVGNPYNLNPDAVWYGVRAKEETVG</sequence>
<evidence type="ECO:0000259" key="8">
    <source>
        <dbReference type="Pfam" id="PF10377"/>
    </source>
</evidence>
<dbReference type="GO" id="GO:0061709">
    <property type="term" value="P:reticulophagy"/>
    <property type="evidence" value="ECO:0007669"/>
    <property type="project" value="TreeGrafter"/>
</dbReference>
<proteinExistence type="inferred from homology"/>
<dbReference type="PANTHER" id="PTHR13222:SF1">
    <property type="entry name" value="RB1-INDUCIBLE COILED-COIL PROTEIN 1"/>
    <property type="match status" value="1"/>
</dbReference>
<dbReference type="GO" id="GO:0034517">
    <property type="term" value="P:ribophagy"/>
    <property type="evidence" value="ECO:0007669"/>
    <property type="project" value="TreeGrafter"/>
</dbReference>
<dbReference type="InterPro" id="IPR040040">
    <property type="entry name" value="ATG11"/>
</dbReference>
<dbReference type="GO" id="GO:0034045">
    <property type="term" value="C:phagophore assembly site membrane"/>
    <property type="evidence" value="ECO:0007669"/>
    <property type="project" value="UniProtKB-SubCell"/>
</dbReference>
<evidence type="ECO:0000256" key="2">
    <source>
        <dbReference type="ARBA" id="ARBA00013804"/>
    </source>
</evidence>
<dbReference type="GO" id="GO:0015031">
    <property type="term" value="P:protein transport"/>
    <property type="evidence" value="ECO:0007669"/>
    <property type="project" value="UniProtKB-KW"/>
</dbReference>
<protein>
    <recommendedName>
        <fullName evidence="2 5">Autophagy-related protein 11</fullName>
    </recommendedName>
</protein>
<keyword evidence="5" id="KW-0813">Transport</keyword>
<dbReference type="Pfam" id="PF10377">
    <property type="entry name" value="ATG11"/>
    <property type="match status" value="1"/>
</dbReference>
<dbReference type="GO" id="GO:0060090">
    <property type="term" value="F:molecular adaptor activity"/>
    <property type="evidence" value="ECO:0007669"/>
    <property type="project" value="TreeGrafter"/>
</dbReference>
<reference evidence="9 10" key="1">
    <citation type="submission" date="2016-02" db="EMBL/GenBank/DDBJ databases">
        <title>Comparative genomic and transcriptomic foundation for Pichia pastoris.</title>
        <authorList>
            <person name="Love K.R."/>
            <person name="Shah K.A."/>
            <person name="Whittaker C.A."/>
            <person name="Wu J."/>
            <person name="Bartlett M.C."/>
            <person name="Ma D."/>
            <person name="Leeson R.L."/>
            <person name="Priest M."/>
            <person name="Young S.K."/>
            <person name="Love J.C."/>
        </authorList>
    </citation>
    <scope>NUCLEOTIDE SEQUENCE [LARGE SCALE GENOMIC DNA]</scope>
    <source>
        <strain evidence="9 10">ATCC 28485</strain>
    </source>
</reference>
<evidence type="ECO:0000313" key="9">
    <source>
        <dbReference type="EMBL" id="ANZ76715.1"/>
    </source>
</evidence>
<comment type="subunit">
    <text evidence="5">Homodimer.</text>
</comment>